<dbReference type="NCBIfam" id="TIGR00937">
    <property type="entry name" value="2A51"/>
    <property type="match status" value="1"/>
</dbReference>
<feature type="transmembrane region" description="Helical" evidence="7">
    <location>
        <begin position="261"/>
        <end position="282"/>
    </location>
</feature>
<dbReference type="AlphaFoldDB" id="A0A2J6X8N1"/>
<feature type="transmembrane region" description="Helical" evidence="7">
    <location>
        <begin position="200"/>
        <end position="221"/>
    </location>
</feature>
<evidence type="ECO:0000256" key="3">
    <source>
        <dbReference type="ARBA" id="ARBA00022475"/>
    </source>
</evidence>
<comment type="similarity">
    <text evidence="2">Belongs to the chromate ion transporter (CHR) (TC 2.A.51) family.</text>
</comment>
<organism evidence="8 9">
    <name type="scientific">Caldisericum exile</name>
    <dbReference type="NCBI Taxonomy" id="693075"/>
    <lineage>
        <taxon>Bacteria</taxon>
        <taxon>Pseudomonadati</taxon>
        <taxon>Caldisericota/Cryosericota group</taxon>
        <taxon>Caldisericota</taxon>
        <taxon>Caldisericia</taxon>
        <taxon>Caldisericales</taxon>
        <taxon>Caldisericaceae</taxon>
        <taxon>Caldisericum</taxon>
    </lineage>
</organism>
<keyword evidence="4 7" id="KW-0812">Transmembrane</keyword>
<name>A0A2J6X8N1_9BACT</name>
<evidence type="ECO:0000256" key="1">
    <source>
        <dbReference type="ARBA" id="ARBA00004651"/>
    </source>
</evidence>
<dbReference type="GO" id="GO:0015109">
    <property type="term" value="F:chromate transmembrane transporter activity"/>
    <property type="evidence" value="ECO:0007669"/>
    <property type="project" value="InterPro"/>
</dbReference>
<keyword evidence="3" id="KW-1003">Cell membrane</keyword>
<dbReference type="InterPro" id="IPR052518">
    <property type="entry name" value="CHR_Transporter"/>
</dbReference>
<feature type="transmembrane region" description="Helical" evidence="7">
    <location>
        <begin position="350"/>
        <end position="368"/>
    </location>
</feature>
<feature type="transmembrane region" description="Helical" evidence="7">
    <location>
        <begin position="226"/>
        <end position="249"/>
    </location>
</feature>
<dbReference type="InterPro" id="IPR014047">
    <property type="entry name" value="Chr_Tranpt_l_chain"/>
</dbReference>
<dbReference type="GO" id="GO:0005886">
    <property type="term" value="C:plasma membrane"/>
    <property type="evidence" value="ECO:0007669"/>
    <property type="project" value="UniProtKB-SubCell"/>
</dbReference>
<feature type="transmembrane region" description="Helical" evidence="7">
    <location>
        <begin position="111"/>
        <end position="131"/>
    </location>
</feature>
<sequence>MKDEKKISVFDIFITFFKIGLTAFGAAMMTETKKSVVMQKKWVEEREFLNGLSLAQFLPGATFVSLTVFLGYQTKRLSGAFASFLGLLLPPFGLMVLLSYLYFTYGNIPTVNIIFTGLKALVVALIANALFEIGKSIFKNWQAVLIAIAAFGVAWLNVNIFFILIIASILGIILYRPWSSMPKKVSNNNQITFKSNIKEIIITLAVVGGVFLISALSPILLKLEEVFFWIGLLVFGNGYTMIPVIQQQVVNMNHWLTPSQFMVGIALGQVTPGPIVITATFIGYKVAGILGSIAATVGVFTPCLLLVITLIPIYVKIKENSWVKVVLNGVVASFIGLITLVLIDMISNNLTTPLTIILAVGAFLVLRFTKLNTLWVLLGGTGIYFLIAQFIR</sequence>
<dbReference type="Pfam" id="PF02417">
    <property type="entry name" value="Chromate_transp"/>
    <property type="match status" value="2"/>
</dbReference>
<dbReference type="Proteomes" id="UP000236910">
    <property type="component" value="Unassembled WGS sequence"/>
</dbReference>
<gene>
    <name evidence="8" type="ORF">C0175_01470</name>
</gene>
<reference evidence="8 9" key="1">
    <citation type="submission" date="2018-01" db="EMBL/GenBank/DDBJ databases">
        <title>Metagenomic assembled genomes from two thermal pools in the Uzon Caldera, Kamchatka, Russia.</title>
        <authorList>
            <person name="Wilkins L."/>
            <person name="Ettinger C."/>
        </authorList>
    </citation>
    <scope>NUCLEOTIDE SEQUENCE [LARGE SCALE GENOMIC DNA]</scope>
    <source>
        <strain evidence="8">ARK-10</strain>
    </source>
</reference>
<evidence type="ECO:0000256" key="7">
    <source>
        <dbReference type="SAM" id="Phobius"/>
    </source>
</evidence>
<evidence type="ECO:0000313" key="8">
    <source>
        <dbReference type="EMBL" id="PMP83617.1"/>
    </source>
</evidence>
<comment type="caution">
    <text evidence="8">The sequence shown here is derived from an EMBL/GenBank/DDBJ whole genome shotgun (WGS) entry which is preliminary data.</text>
</comment>
<evidence type="ECO:0000256" key="5">
    <source>
        <dbReference type="ARBA" id="ARBA00022989"/>
    </source>
</evidence>
<dbReference type="PIRSF" id="PIRSF004810">
    <property type="entry name" value="ChrA"/>
    <property type="match status" value="1"/>
</dbReference>
<feature type="transmembrane region" description="Helical" evidence="7">
    <location>
        <begin position="48"/>
        <end position="72"/>
    </location>
</feature>
<feature type="transmembrane region" description="Helical" evidence="7">
    <location>
        <begin position="289"/>
        <end position="315"/>
    </location>
</feature>
<keyword evidence="5 7" id="KW-1133">Transmembrane helix</keyword>
<evidence type="ECO:0000256" key="4">
    <source>
        <dbReference type="ARBA" id="ARBA00022692"/>
    </source>
</evidence>
<keyword evidence="6 7" id="KW-0472">Membrane</keyword>
<feature type="transmembrane region" description="Helical" evidence="7">
    <location>
        <begin position="374"/>
        <end position="391"/>
    </location>
</feature>
<evidence type="ECO:0000313" key="9">
    <source>
        <dbReference type="Proteomes" id="UP000236910"/>
    </source>
</evidence>
<proteinExistence type="inferred from homology"/>
<protein>
    <submittedName>
        <fullName evidence="8">Chromate transporter</fullName>
    </submittedName>
</protein>
<dbReference type="EMBL" id="PNIX01000087">
    <property type="protein sequence ID" value="PMP83617.1"/>
    <property type="molecule type" value="Genomic_DNA"/>
</dbReference>
<feature type="transmembrane region" description="Helical" evidence="7">
    <location>
        <begin position="7"/>
        <end position="28"/>
    </location>
</feature>
<comment type="subcellular location">
    <subcellularLocation>
        <location evidence="1">Cell membrane</location>
        <topology evidence="1">Multi-pass membrane protein</topology>
    </subcellularLocation>
</comment>
<dbReference type="PANTHER" id="PTHR43663">
    <property type="entry name" value="CHROMATE TRANSPORT PROTEIN-RELATED"/>
    <property type="match status" value="1"/>
</dbReference>
<feature type="transmembrane region" description="Helical" evidence="7">
    <location>
        <begin position="321"/>
        <end position="343"/>
    </location>
</feature>
<evidence type="ECO:0000256" key="2">
    <source>
        <dbReference type="ARBA" id="ARBA00005262"/>
    </source>
</evidence>
<dbReference type="InterPro" id="IPR003370">
    <property type="entry name" value="Chromate_transpt"/>
</dbReference>
<evidence type="ECO:0000256" key="6">
    <source>
        <dbReference type="ARBA" id="ARBA00023136"/>
    </source>
</evidence>
<accession>A0A2J6X8N1</accession>
<dbReference type="PANTHER" id="PTHR43663:SF1">
    <property type="entry name" value="CHROMATE TRANSPORTER"/>
    <property type="match status" value="1"/>
</dbReference>
<feature type="transmembrane region" description="Helical" evidence="7">
    <location>
        <begin position="84"/>
        <end position="105"/>
    </location>
</feature>
<feature type="transmembrane region" description="Helical" evidence="7">
    <location>
        <begin position="143"/>
        <end position="175"/>
    </location>
</feature>